<dbReference type="PANTHER" id="PTHR31818:SF13">
    <property type="entry name" value="O-FUCOSYLTRANSFERASE FAMILY PROTEIN"/>
    <property type="match status" value="1"/>
</dbReference>
<keyword evidence="9" id="KW-1185">Reference proteome</keyword>
<evidence type="ECO:0000256" key="5">
    <source>
        <dbReference type="ARBA" id="ARBA00023277"/>
    </source>
</evidence>
<keyword evidence="5" id="KW-0119">Carbohydrate metabolism</keyword>
<evidence type="ECO:0000256" key="2">
    <source>
        <dbReference type="ARBA" id="ARBA00022676"/>
    </source>
</evidence>
<keyword evidence="3" id="KW-0808">Transferase</keyword>
<dbReference type="Proteomes" id="UP000004994">
    <property type="component" value="Chromosome 10"/>
</dbReference>
<evidence type="ECO:0000256" key="3">
    <source>
        <dbReference type="ARBA" id="ARBA00022679"/>
    </source>
</evidence>
<keyword evidence="7" id="KW-0812">Transmembrane</keyword>
<dbReference type="OMA" id="CICETKG"/>
<evidence type="ECO:0000256" key="1">
    <source>
        <dbReference type="ARBA" id="ARBA00007737"/>
    </source>
</evidence>
<evidence type="ECO:0000313" key="8">
    <source>
        <dbReference type="EnsemblPlants" id="Solyc10g074490.2.1"/>
    </source>
</evidence>
<dbReference type="InParanoid" id="A0A3Q7IJ12"/>
<keyword evidence="7" id="KW-1133">Transmembrane helix</keyword>
<name>A0A3Q7IJ12_SOLLC</name>
<evidence type="ECO:0000256" key="7">
    <source>
        <dbReference type="SAM" id="Phobius"/>
    </source>
</evidence>
<dbReference type="CDD" id="cd11299">
    <property type="entry name" value="O-FucT_plant"/>
    <property type="match status" value="1"/>
</dbReference>
<feature type="transmembrane region" description="Helical" evidence="7">
    <location>
        <begin position="31"/>
        <end position="52"/>
    </location>
</feature>
<dbReference type="GO" id="GO:0006004">
    <property type="term" value="P:fucose metabolic process"/>
    <property type="evidence" value="ECO:0007669"/>
    <property type="project" value="UniProtKB-KW"/>
</dbReference>
<evidence type="ECO:0000313" key="9">
    <source>
        <dbReference type="Proteomes" id="UP000004994"/>
    </source>
</evidence>
<dbReference type="AlphaFoldDB" id="A0A3Q7IJ12"/>
<dbReference type="Pfam" id="PF10250">
    <property type="entry name" value="O-FucT"/>
    <property type="match status" value="2"/>
</dbReference>
<reference evidence="8" key="1">
    <citation type="journal article" date="2012" name="Nature">
        <title>The tomato genome sequence provides insights into fleshy fruit evolution.</title>
        <authorList>
            <consortium name="Tomato Genome Consortium"/>
        </authorList>
    </citation>
    <scope>NUCLEOTIDE SEQUENCE [LARGE SCALE GENOMIC DNA]</scope>
    <source>
        <strain evidence="8">cv. Heinz 1706</strain>
    </source>
</reference>
<reference evidence="8" key="2">
    <citation type="submission" date="2019-01" db="UniProtKB">
        <authorList>
            <consortium name="EnsemblPlants"/>
        </authorList>
    </citation>
    <scope>IDENTIFICATION</scope>
    <source>
        <strain evidence="8">cv. Heinz 1706</strain>
    </source>
</reference>
<proteinExistence type="inferred from homology"/>
<dbReference type="InterPro" id="IPR019378">
    <property type="entry name" value="GDP-Fuc_O-FucTrfase"/>
</dbReference>
<dbReference type="Gramene" id="Solyc10g074490.2.1">
    <property type="protein sequence ID" value="Solyc10g074490.2.1"/>
    <property type="gene ID" value="Solyc10g074490.2"/>
</dbReference>
<dbReference type="PaxDb" id="4081-Solyc10g074490.1.1"/>
<protein>
    <recommendedName>
        <fullName evidence="6">O-fucosyltransferase family protein</fullName>
    </recommendedName>
</protein>
<comment type="similarity">
    <text evidence="1">Belongs to the glycosyltransferase GT106 family.</text>
</comment>
<evidence type="ECO:0000256" key="6">
    <source>
        <dbReference type="ARBA" id="ARBA00030350"/>
    </source>
</evidence>
<dbReference type="STRING" id="4081.A0A3Q7IJ12"/>
<dbReference type="GO" id="GO:0016757">
    <property type="term" value="F:glycosyltransferase activity"/>
    <property type="evidence" value="ECO:0007669"/>
    <property type="project" value="UniProtKB-KW"/>
</dbReference>
<keyword evidence="7" id="KW-0472">Membrane</keyword>
<dbReference type="EnsemblPlants" id="Solyc10g074490.2.1">
    <property type="protein sequence ID" value="Solyc10g074490.2.1"/>
    <property type="gene ID" value="Solyc10g074490.2"/>
</dbReference>
<dbReference type="PIRSF" id="PIRSF009360">
    <property type="entry name" value="UCP009360"/>
    <property type="match status" value="1"/>
</dbReference>
<evidence type="ECO:0000256" key="4">
    <source>
        <dbReference type="ARBA" id="ARBA00023253"/>
    </source>
</evidence>
<sequence>MKNRKHHRETTVFLGFPIILLYRRRSNIFQLVPLITALSVVVLILFVLISYISPPIDSRHDQFISLFYNGTEPRRNLLEEQVIQEPVEGGRLSRDIWNSKKSNLYHGCSIASDEFPAAEVNTLPNRYLLIATSGGLNQQRTGIIDAVVAAHILNAVLVIPKLDKQSYWKDSRFLLDMIYTWMHFIINPFFRLVISFFGSNHSFFCSDFSEIFDVNWFISYLSKDVKIVKDLPRMGNELIIPHTTRVPRKCNAECYQTRIRPILNKKHAVQLTKFDYRLSNHLDTELQKLRCRVNYHALKFTDPIIEMGKKLVERIRKKSQHFLALHLRFESDMLAFSGCYYGGGDKERRELGIIRKRWKALRVCHKAIIVTGNIEYVDPTTYLNKMLFLWHKMQVTNPDKERKNGKCPLTPGEVGLMLRALGFGNDVHIYIASGEIYGGEETLAPLKAFFPNFYTKETLASKEELAPFSSFSSRMAALDFIVCDESDVFVSNNNGNMARMLAGRRRYFGHKPTIRPNAKKLYKMFTDRNNMTWEEFSSQVQKQQIGFMGDPMEVKPGRGEFHENPSACICEDTNVKAREDVTIPRSPAMIFEEDTDSADDGTRKSSGEVTDRHIIEDEQYWFDTDYMENEIGRIQSIGGATISLR</sequence>
<dbReference type="PANTHER" id="PTHR31818">
    <property type="entry name" value="O-FUCOSYLTRANSFERASE 16"/>
    <property type="match status" value="1"/>
</dbReference>
<organism evidence="8">
    <name type="scientific">Solanum lycopersicum</name>
    <name type="common">Tomato</name>
    <name type="synonym">Lycopersicon esculentum</name>
    <dbReference type="NCBI Taxonomy" id="4081"/>
    <lineage>
        <taxon>Eukaryota</taxon>
        <taxon>Viridiplantae</taxon>
        <taxon>Streptophyta</taxon>
        <taxon>Embryophyta</taxon>
        <taxon>Tracheophyta</taxon>
        <taxon>Spermatophyta</taxon>
        <taxon>Magnoliopsida</taxon>
        <taxon>eudicotyledons</taxon>
        <taxon>Gunneridae</taxon>
        <taxon>Pentapetalae</taxon>
        <taxon>asterids</taxon>
        <taxon>lamiids</taxon>
        <taxon>Solanales</taxon>
        <taxon>Solanaceae</taxon>
        <taxon>Solanoideae</taxon>
        <taxon>Solaneae</taxon>
        <taxon>Solanum</taxon>
        <taxon>Solanum subgen. Lycopersicon</taxon>
    </lineage>
</organism>
<keyword evidence="4" id="KW-0294">Fucose metabolism</keyword>
<dbReference type="InterPro" id="IPR024709">
    <property type="entry name" value="FucosylTrfase_pln"/>
</dbReference>
<keyword evidence="2" id="KW-0328">Glycosyltransferase</keyword>
<accession>A0A3Q7IJ12</accession>